<proteinExistence type="predicted"/>
<dbReference type="GO" id="GO:0008408">
    <property type="term" value="F:3'-5' exonuclease activity"/>
    <property type="evidence" value="ECO:0007669"/>
    <property type="project" value="TreeGrafter"/>
</dbReference>
<evidence type="ECO:0000256" key="2">
    <source>
        <dbReference type="ARBA" id="ARBA00022801"/>
    </source>
</evidence>
<evidence type="ECO:0000259" key="4">
    <source>
        <dbReference type="SMART" id="SM00479"/>
    </source>
</evidence>
<dbReference type="PANTHER" id="PTHR30231">
    <property type="entry name" value="DNA POLYMERASE III SUBUNIT EPSILON"/>
    <property type="match status" value="1"/>
</dbReference>
<dbReference type="GO" id="GO:0006259">
    <property type="term" value="P:DNA metabolic process"/>
    <property type="evidence" value="ECO:0007669"/>
    <property type="project" value="UniProtKB-ARBA"/>
</dbReference>
<dbReference type="PANTHER" id="PTHR30231:SF4">
    <property type="entry name" value="PROTEIN NEN2"/>
    <property type="match status" value="1"/>
</dbReference>
<keyword evidence="2" id="KW-0378">Hydrolase</keyword>
<dbReference type="RefSeq" id="WP_136783814.1">
    <property type="nucleotide sequence ID" value="NZ_SWCO01000012.1"/>
</dbReference>
<dbReference type="Pfam" id="PF00929">
    <property type="entry name" value="RNase_T"/>
    <property type="match status" value="1"/>
</dbReference>
<evidence type="ECO:0000256" key="1">
    <source>
        <dbReference type="ARBA" id="ARBA00022722"/>
    </source>
</evidence>
<gene>
    <name evidence="5" type="ORF">E5672_19330</name>
</gene>
<reference evidence="5 6" key="1">
    <citation type="submission" date="2019-04" db="EMBL/GenBank/DDBJ databases">
        <title>Alteromonas portus sp. nov., an alginate lyase-excreting marine bacterium.</title>
        <authorList>
            <person name="Huang H."/>
            <person name="Mo K."/>
            <person name="Bao S."/>
        </authorList>
    </citation>
    <scope>NUCLEOTIDE SEQUENCE [LARGE SCALE GENOMIC DNA]</scope>
    <source>
        <strain evidence="5 6">HB161718</strain>
    </source>
</reference>
<evidence type="ECO:0000256" key="3">
    <source>
        <dbReference type="ARBA" id="ARBA00022839"/>
    </source>
</evidence>
<keyword evidence="3 5" id="KW-0269">Exonuclease</keyword>
<protein>
    <submittedName>
        <fullName evidence="5">3'-5' exonuclease</fullName>
    </submittedName>
</protein>
<keyword evidence="1" id="KW-0540">Nuclease</keyword>
<accession>A0A4U0Z9Z7</accession>
<evidence type="ECO:0000313" key="6">
    <source>
        <dbReference type="Proteomes" id="UP000305471"/>
    </source>
</evidence>
<dbReference type="GO" id="GO:0005829">
    <property type="term" value="C:cytosol"/>
    <property type="evidence" value="ECO:0007669"/>
    <property type="project" value="TreeGrafter"/>
</dbReference>
<dbReference type="CDD" id="cd06127">
    <property type="entry name" value="DEDDh"/>
    <property type="match status" value="1"/>
</dbReference>
<dbReference type="InterPro" id="IPR013520">
    <property type="entry name" value="Ribonucl_H"/>
</dbReference>
<keyword evidence="6" id="KW-1185">Reference proteome</keyword>
<dbReference type="EMBL" id="SWCO01000012">
    <property type="protein sequence ID" value="TKB00818.1"/>
    <property type="molecule type" value="Genomic_DNA"/>
</dbReference>
<dbReference type="InterPro" id="IPR036397">
    <property type="entry name" value="RNaseH_sf"/>
</dbReference>
<comment type="caution">
    <text evidence="5">The sequence shown here is derived from an EMBL/GenBank/DDBJ whole genome shotgun (WGS) entry which is preliminary data.</text>
</comment>
<dbReference type="InterPro" id="IPR012337">
    <property type="entry name" value="RNaseH-like_sf"/>
</dbReference>
<dbReference type="SMART" id="SM00479">
    <property type="entry name" value="EXOIII"/>
    <property type="match status" value="1"/>
</dbReference>
<organism evidence="5 6">
    <name type="scientific">Alteromonas portus</name>
    <dbReference type="NCBI Taxonomy" id="2565549"/>
    <lineage>
        <taxon>Bacteria</taxon>
        <taxon>Pseudomonadati</taxon>
        <taxon>Pseudomonadota</taxon>
        <taxon>Gammaproteobacteria</taxon>
        <taxon>Alteromonadales</taxon>
        <taxon>Alteromonadaceae</taxon>
        <taxon>Alteromonas/Salinimonas group</taxon>
        <taxon>Alteromonas</taxon>
    </lineage>
</organism>
<name>A0A4U0Z9Z7_9ALTE</name>
<dbReference type="AlphaFoldDB" id="A0A4U0Z9Z7"/>
<sequence length="228" mass="25266">MIKKWIEAYSRVFRYKSKLKQRLRELDVYNTSFVAVDLELTSLNPSTTQITSVGYVSGRGGCIDLSSCGYHVINTTADLGQSPVIHRLTLDILKKGEALDEALHAFAPHIKQQVLIFHNAKLDLTALNSAFKQCAMPKMDVVYVDTLQLALYQLNKQHQVLPSNSATLSVCRQRLDLPAFNEHNALDDALATHQLFLAQLSELGVSKSDTLDCLYHTGAMGYVQLGGA</sequence>
<dbReference type="GO" id="GO:0003676">
    <property type="term" value="F:nucleic acid binding"/>
    <property type="evidence" value="ECO:0007669"/>
    <property type="project" value="InterPro"/>
</dbReference>
<feature type="domain" description="Exonuclease" evidence="4">
    <location>
        <begin position="32"/>
        <end position="205"/>
    </location>
</feature>
<dbReference type="Proteomes" id="UP000305471">
    <property type="component" value="Unassembled WGS sequence"/>
</dbReference>
<dbReference type="SUPFAM" id="SSF53098">
    <property type="entry name" value="Ribonuclease H-like"/>
    <property type="match status" value="1"/>
</dbReference>
<dbReference type="Gene3D" id="3.30.420.10">
    <property type="entry name" value="Ribonuclease H-like superfamily/Ribonuclease H"/>
    <property type="match status" value="1"/>
</dbReference>
<evidence type="ECO:0000313" key="5">
    <source>
        <dbReference type="EMBL" id="TKB00818.1"/>
    </source>
</evidence>
<dbReference type="OrthoDB" id="5497329at2"/>